<reference evidence="2 3" key="1">
    <citation type="submission" date="2017-09" db="EMBL/GenBank/DDBJ databases">
        <title>Depth-based differentiation of microbial function through sediment-hosted aquifers and enrichment of novel symbionts in the deep terrestrial subsurface.</title>
        <authorList>
            <person name="Probst A.J."/>
            <person name="Ladd B."/>
            <person name="Jarett J.K."/>
            <person name="Geller-Mcgrath D.E."/>
            <person name="Sieber C.M."/>
            <person name="Emerson J.B."/>
            <person name="Anantharaman K."/>
            <person name="Thomas B.C."/>
            <person name="Malmstrom R."/>
            <person name="Stieglmeier M."/>
            <person name="Klingl A."/>
            <person name="Woyke T."/>
            <person name="Ryan C.M."/>
            <person name="Banfield J.F."/>
        </authorList>
    </citation>
    <scope>NUCLEOTIDE SEQUENCE [LARGE SCALE GENOMIC DNA]</scope>
    <source>
        <strain evidence="2">CG11_big_fil_rev_8_21_14_0_20_36_20</strain>
    </source>
</reference>
<proteinExistence type="predicted"/>
<comment type="caution">
    <text evidence="2">The sequence shown here is derived from an EMBL/GenBank/DDBJ whole genome shotgun (WGS) entry which is preliminary data.</text>
</comment>
<dbReference type="Proteomes" id="UP000230564">
    <property type="component" value="Unassembled WGS sequence"/>
</dbReference>
<gene>
    <name evidence="2" type="ORF">COV55_03085</name>
</gene>
<dbReference type="SUPFAM" id="SSF55154">
    <property type="entry name" value="CYTH-like phosphatases"/>
    <property type="match status" value="1"/>
</dbReference>
<name>A0A2H0NC78_9BACT</name>
<organism evidence="2 3">
    <name type="scientific">Candidatus Komeilibacteria bacterium CG11_big_fil_rev_8_21_14_0_20_36_20</name>
    <dbReference type="NCBI Taxonomy" id="1974477"/>
    <lineage>
        <taxon>Bacteria</taxon>
        <taxon>Candidatus Komeiliibacteriota</taxon>
    </lineage>
</organism>
<dbReference type="AlphaFoldDB" id="A0A2H0NC78"/>
<dbReference type="InterPro" id="IPR023577">
    <property type="entry name" value="CYTH_domain"/>
</dbReference>
<protein>
    <recommendedName>
        <fullName evidence="1">CYTH domain-containing protein</fullName>
    </recommendedName>
</protein>
<dbReference type="EMBL" id="PCWQ01000012">
    <property type="protein sequence ID" value="PIR06500.1"/>
    <property type="molecule type" value="Genomic_DNA"/>
</dbReference>
<accession>A0A2H0NC78</accession>
<dbReference type="InterPro" id="IPR033469">
    <property type="entry name" value="CYTH-like_dom_sf"/>
</dbReference>
<feature type="domain" description="CYTH" evidence="1">
    <location>
        <begin position="1"/>
        <end position="123"/>
    </location>
</feature>
<dbReference type="PROSITE" id="PS51707">
    <property type="entry name" value="CYTH"/>
    <property type="match status" value="1"/>
</dbReference>
<sequence>MQIEYEATFTNINKNEIRTRLQQAGVKLIYPESLQRRYVWHFPKGHEVKGGWARVRQEYDCITMSVKITNGEKLEDQKEICLTIDNMEKARELLNTLGCQERAYQETKRELWKLDGVEITIDE</sequence>
<evidence type="ECO:0000313" key="3">
    <source>
        <dbReference type="Proteomes" id="UP000230564"/>
    </source>
</evidence>
<dbReference type="Gene3D" id="2.40.320.10">
    <property type="entry name" value="Hypothetical Protein Pfu-838710-001"/>
    <property type="match status" value="1"/>
</dbReference>
<evidence type="ECO:0000259" key="1">
    <source>
        <dbReference type="PROSITE" id="PS51707"/>
    </source>
</evidence>
<evidence type="ECO:0000313" key="2">
    <source>
        <dbReference type="EMBL" id="PIR06500.1"/>
    </source>
</evidence>